<evidence type="ECO:0000256" key="9">
    <source>
        <dbReference type="ARBA" id="ARBA00049401"/>
    </source>
</evidence>
<dbReference type="GO" id="GO:0018580">
    <property type="term" value="F:nitronate monooxygenase activity"/>
    <property type="evidence" value="ECO:0007669"/>
    <property type="project" value="InterPro"/>
</dbReference>
<dbReference type="PANTHER" id="PTHR42747">
    <property type="entry name" value="NITRONATE MONOOXYGENASE-RELATED"/>
    <property type="match status" value="1"/>
</dbReference>
<dbReference type="Pfam" id="PF03060">
    <property type="entry name" value="NMO"/>
    <property type="match status" value="1"/>
</dbReference>
<dbReference type="InterPro" id="IPR013785">
    <property type="entry name" value="Aldolase_TIM"/>
</dbReference>
<evidence type="ECO:0000313" key="10">
    <source>
        <dbReference type="EMBL" id="MCP2165155.1"/>
    </source>
</evidence>
<comment type="catalytic activity">
    <reaction evidence="9">
        <text>3 propionate 3-nitronate + 3 O2 + H2O = 3 3-oxopropanoate + 2 nitrate + nitrite + H2O2 + 3 H(+)</text>
        <dbReference type="Rhea" id="RHEA:57332"/>
        <dbReference type="ChEBI" id="CHEBI:15377"/>
        <dbReference type="ChEBI" id="CHEBI:15378"/>
        <dbReference type="ChEBI" id="CHEBI:15379"/>
        <dbReference type="ChEBI" id="CHEBI:16240"/>
        <dbReference type="ChEBI" id="CHEBI:16301"/>
        <dbReference type="ChEBI" id="CHEBI:17632"/>
        <dbReference type="ChEBI" id="CHEBI:33190"/>
        <dbReference type="ChEBI" id="CHEBI:136067"/>
    </reaction>
</comment>
<keyword evidence="5" id="KW-0288">FMN</keyword>
<evidence type="ECO:0000256" key="4">
    <source>
        <dbReference type="ARBA" id="ARBA00022630"/>
    </source>
</evidence>
<evidence type="ECO:0000256" key="3">
    <source>
        <dbReference type="ARBA" id="ARBA00022575"/>
    </source>
</evidence>
<proteinExistence type="inferred from homology"/>
<evidence type="ECO:0000256" key="8">
    <source>
        <dbReference type="ARBA" id="ARBA00031155"/>
    </source>
</evidence>
<comment type="cofactor">
    <cofactor evidence="1">
        <name>FMN</name>
        <dbReference type="ChEBI" id="CHEBI:58210"/>
    </cofactor>
</comment>
<organism evidence="10 11">
    <name type="scientific">Goodfellowiella coeruleoviolacea</name>
    <dbReference type="NCBI Taxonomy" id="334858"/>
    <lineage>
        <taxon>Bacteria</taxon>
        <taxon>Bacillati</taxon>
        <taxon>Actinomycetota</taxon>
        <taxon>Actinomycetes</taxon>
        <taxon>Pseudonocardiales</taxon>
        <taxon>Pseudonocardiaceae</taxon>
        <taxon>Goodfellowiella</taxon>
    </lineage>
</organism>
<evidence type="ECO:0000256" key="5">
    <source>
        <dbReference type="ARBA" id="ARBA00022643"/>
    </source>
</evidence>
<dbReference type="RefSeq" id="WP_253769691.1">
    <property type="nucleotide sequence ID" value="NZ_JAMTCK010000004.1"/>
</dbReference>
<evidence type="ECO:0000256" key="1">
    <source>
        <dbReference type="ARBA" id="ARBA00001917"/>
    </source>
</evidence>
<dbReference type="SUPFAM" id="SSF51412">
    <property type="entry name" value="Inosine monophosphate dehydrogenase (IMPDH)"/>
    <property type="match status" value="1"/>
</dbReference>
<dbReference type="GO" id="GO:0009636">
    <property type="term" value="P:response to toxic substance"/>
    <property type="evidence" value="ECO:0007669"/>
    <property type="project" value="UniProtKB-KW"/>
</dbReference>
<dbReference type="EMBL" id="JAMTCK010000004">
    <property type="protein sequence ID" value="MCP2165155.1"/>
    <property type="molecule type" value="Genomic_DNA"/>
</dbReference>
<dbReference type="PANTHER" id="PTHR42747:SF3">
    <property type="entry name" value="NITRONATE MONOOXYGENASE-RELATED"/>
    <property type="match status" value="1"/>
</dbReference>
<reference evidence="10" key="1">
    <citation type="submission" date="2022-06" db="EMBL/GenBank/DDBJ databases">
        <title>Genomic Encyclopedia of Archaeal and Bacterial Type Strains, Phase II (KMG-II): from individual species to whole genera.</title>
        <authorList>
            <person name="Goeker M."/>
        </authorList>
    </citation>
    <scope>NUCLEOTIDE SEQUENCE</scope>
    <source>
        <strain evidence="10">DSM 43935</strain>
    </source>
</reference>
<keyword evidence="3" id="KW-0216">Detoxification</keyword>
<dbReference type="InterPro" id="IPR004136">
    <property type="entry name" value="NMO"/>
</dbReference>
<keyword evidence="4" id="KW-0285">Flavoprotein</keyword>
<keyword evidence="11" id="KW-1185">Reference proteome</keyword>
<sequence>MFSELAVPVIVAPMAGGVSTPALVAEVANAGGFGFLAAGYLGLDALAQQIADTKKLTDRPFGVNLFVPNPRANVDLAGYRERVRAEADRYGVEPGEPTWDDDSYPAKLELVLAQRIPAVSFTFGLPDADDVNRLHAANSVAVATVTTPAEARQAKAMGVDVLCVQGTEAGGHRGVHADDGVSPGGGEQYGVLAALRLVAAEVDLPLIAAGGLVHGADLAAVLAAGAVAGQFGTAFLACPEAGTQPAQRAALADRTRGTALTRAFTGRPARGLVNRFLRENTPHAPAAYPQLHHMTRPVRGASGRAGDPEAMSLWAGQTYALAEPAPAAEVVRRLATQARAALAQASRRFPTG</sequence>
<keyword evidence="7" id="KW-0503">Monooxygenase</keyword>
<gene>
    <name evidence="10" type="ORF">LX83_002004</name>
</gene>
<dbReference type="AlphaFoldDB" id="A0AAE3KFN7"/>
<dbReference type="Proteomes" id="UP001206128">
    <property type="component" value="Unassembled WGS sequence"/>
</dbReference>
<comment type="caution">
    <text evidence="10">The sequence shown here is derived from an EMBL/GenBank/DDBJ whole genome shotgun (WGS) entry which is preliminary data.</text>
</comment>
<evidence type="ECO:0000256" key="2">
    <source>
        <dbReference type="ARBA" id="ARBA00009881"/>
    </source>
</evidence>
<comment type="similarity">
    <text evidence="2">Belongs to the nitronate monooxygenase family. NMO class I subfamily.</text>
</comment>
<keyword evidence="6" id="KW-0560">Oxidoreductase</keyword>
<evidence type="ECO:0000313" key="11">
    <source>
        <dbReference type="Proteomes" id="UP001206128"/>
    </source>
</evidence>
<accession>A0AAE3KFN7</accession>
<dbReference type="Gene3D" id="3.20.20.70">
    <property type="entry name" value="Aldolase class I"/>
    <property type="match status" value="1"/>
</dbReference>
<protein>
    <recommendedName>
        <fullName evidence="8">Propionate 3-nitronate monooxygenase</fullName>
    </recommendedName>
</protein>
<evidence type="ECO:0000256" key="7">
    <source>
        <dbReference type="ARBA" id="ARBA00023033"/>
    </source>
</evidence>
<dbReference type="CDD" id="cd04730">
    <property type="entry name" value="NPD_like"/>
    <property type="match status" value="1"/>
</dbReference>
<evidence type="ECO:0000256" key="6">
    <source>
        <dbReference type="ARBA" id="ARBA00023002"/>
    </source>
</evidence>
<name>A0AAE3KFN7_9PSEU</name>